<dbReference type="Proteomes" id="UP000785180">
    <property type="component" value="Unassembled WGS sequence"/>
</dbReference>
<evidence type="ECO:0000313" key="1">
    <source>
        <dbReference type="EMBL" id="NFD87519.1"/>
    </source>
</evidence>
<protein>
    <submittedName>
        <fullName evidence="1">Phage tail tape measure protein</fullName>
    </submittedName>
</protein>
<sequence length="82" mass="9788">MKDKVEILINQLNNTKRYRIRKKIKSRIDKIQMAGARQAFKTVYRGRYVYIVLERLGIDIKTVTGKQKTFTEIVNEISKKWL</sequence>
<reference evidence="1" key="1">
    <citation type="submission" date="2019-04" db="EMBL/GenBank/DDBJ databases">
        <title>Genome sequencing of Clostridium botulinum Groups I-IV and Clostridium butyricum.</title>
        <authorList>
            <person name="Brunt J."/>
            <person name="Van Vliet A.H.M."/>
            <person name="Stringer S.C."/>
            <person name="Carter A.T."/>
            <person name="Peck M.W."/>
        </authorList>
    </citation>
    <scope>NUCLEOTIDE SEQUENCE</scope>
    <source>
        <strain evidence="2">7221C</strain>
        <strain evidence="1">Colworth BL165</strain>
    </source>
</reference>
<organism evidence="1">
    <name type="scientific">Clostridium botulinum</name>
    <dbReference type="NCBI Taxonomy" id="1491"/>
    <lineage>
        <taxon>Bacteria</taxon>
        <taxon>Bacillati</taxon>
        <taxon>Bacillota</taxon>
        <taxon>Clostridia</taxon>
        <taxon>Eubacteriales</taxon>
        <taxon>Clostridiaceae</taxon>
        <taxon>Clostridium</taxon>
    </lineage>
</organism>
<accession>A0A6G4D9B0</accession>
<evidence type="ECO:0000313" key="2">
    <source>
        <dbReference type="EMBL" id="NFU59412.1"/>
    </source>
</evidence>
<proteinExistence type="predicted"/>
<dbReference type="AlphaFoldDB" id="A0A6G4D9B0"/>
<gene>
    <name evidence="1" type="ORF">FCV13_05715</name>
    <name evidence="2" type="ORF">FDF67_04195</name>
</gene>
<name>A0A6G4D9B0_CLOBO</name>
<dbReference type="EMBL" id="SXDK01000004">
    <property type="protein sequence ID" value="NFU59412.1"/>
    <property type="molecule type" value="Genomic_DNA"/>
</dbReference>
<comment type="caution">
    <text evidence="1">The sequence shown here is derived from an EMBL/GenBank/DDBJ whole genome shotgun (WGS) entry which is preliminary data.</text>
</comment>
<dbReference type="EMBL" id="SWNS01000004">
    <property type="protein sequence ID" value="NFD87519.1"/>
    <property type="molecule type" value="Genomic_DNA"/>
</dbReference>